<name>V4LAI4_EUTSA</name>
<evidence type="ECO:0000259" key="1">
    <source>
        <dbReference type="SMART" id="SM00244"/>
    </source>
</evidence>
<dbReference type="Gene3D" id="3.30.479.30">
    <property type="entry name" value="Band 7 domain"/>
    <property type="match status" value="1"/>
</dbReference>
<keyword evidence="3" id="KW-1185">Reference proteome</keyword>
<dbReference type="OMA" id="VVASIHY"/>
<dbReference type="Proteomes" id="UP000030689">
    <property type="component" value="Unassembled WGS sequence"/>
</dbReference>
<dbReference type="KEGG" id="eus:EUTSA_v10008779mg"/>
<dbReference type="InterPro" id="IPR036013">
    <property type="entry name" value="Band_7/SPFH_dom_sf"/>
</dbReference>
<dbReference type="STRING" id="72664.V4LAI4"/>
<reference evidence="2 3" key="1">
    <citation type="journal article" date="2013" name="Front. Plant Sci.">
        <title>The Reference Genome of the Halophytic Plant Eutrema salsugineum.</title>
        <authorList>
            <person name="Yang R."/>
            <person name="Jarvis D.E."/>
            <person name="Chen H."/>
            <person name="Beilstein M.A."/>
            <person name="Grimwood J."/>
            <person name="Jenkins J."/>
            <person name="Shu S."/>
            <person name="Prochnik S."/>
            <person name="Xin M."/>
            <person name="Ma C."/>
            <person name="Schmutz J."/>
            <person name="Wing R.A."/>
            <person name="Mitchell-Olds T."/>
            <person name="Schumaker K.S."/>
            <person name="Wang X."/>
        </authorList>
    </citation>
    <scope>NUCLEOTIDE SEQUENCE [LARGE SCALE GENOMIC DNA]</scope>
</reference>
<proteinExistence type="predicted"/>
<dbReference type="InterPro" id="IPR001107">
    <property type="entry name" value="Band_7"/>
</dbReference>
<dbReference type="PANTHER" id="PTHR43327:SF10">
    <property type="entry name" value="STOMATIN-LIKE PROTEIN 2, MITOCHONDRIAL"/>
    <property type="match status" value="1"/>
</dbReference>
<dbReference type="PANTHER" id="PTHR43327">
    <property type="entry name" value="STOMATIN-LIKE PROTEIN 2, MITOCHONDRIAL"/>
    <property type="match status" value="1"/>
</dbReference>
<dbReference type="Pfam" id="PF01145">
    <property type="entry name" value="Band_7"/>
    <property type="match status" value="1"/>
</dbReference>
<evidence type="ECO:0000313" key="2">
    <source>
        <dbReference type="EMBL" id="ESQ36778.1"/>
    </source>
</evidence>
<evidence type="ECO:0000313" key="3">
    <source>
        <dbReference type="Proteomes" id="UP000030689"/>
    </source>
</evidence>
<dbReference type="SMART" id="SM00244">
    <property type="entry name" value="PHB"/>
    <property type="match status" value="1"/>
</dbReference>
<dbReference type="InterPro" id="IPR050710">
    <property type="entry name" value="Band7/mec-2_domain"/>
</dbReference>
<dbReference type="eggNOG" id="KOG2620">
    <property type="taxonomic scope" value="Eukaryota"/>
</dbReference>
<protein>
    <recommendedName>
        <fullName evidence="1">Band 7 domain-containing protein</fullName>
    </recommendedName>
</protein>
<organism evidence="2 3">
    <name type="scientific">Eutrema salsugineum</name>
    <name type="common">Saltwater cress</name>
    <name type="synonym">Sisymbrium salsugineum</name>
    <dbReference type="NCBI Taxonomy" id="72664"/>
    <lineage>
        <taxon>Eukaryota</taxon>
        <taxon>Viridiplantae</taxon>
        <taxon>Streptophyta</taxon>
        <taxon>Embryophyta</taxon>
        <taxon>Tracheophyta</taxon>
        <taxon>Spermatophyta</taxon>
        <taxon>Magnoliopsida</taxon>
        <taxon>eudicotyledons</taxon>
        <taxon>Gunneridae</taxon>
        <taxon>Pentapetalae</taxon>
        <taxon>rosids</taxon>
        <taxon>malvids</taxon>
        <taxon>Brassicales</taxon>
        <taxon>Brassicaceae</taxon>
        <taxon>Eutremeae</taxon>
        <taxon>Eutrema</taxon>
    </lineage>
</organism>
<dbReference type="AlphaFoldDB" id="V4LAI4"/>
<accession>V4LAI4</accession>
<dbReference type="Gramene" id="ESQ36778">
    <property type="protein sequence ID" value="ESQ36778"/>
    <property type="gene ID" value="EUTSA_v10008779mg"/>
</dbReference>
<dbReference type="SUPFAM" id="SSF117892">
    <property type="entry name" value="Band 7/SPFH domain"/>
    <property type="match status" value="1"/>
</dbReference>
<dbReference type="EMBL" id="KI517683">
    <property type="protein sequence ID" value="ESQ36778.1"/>
    <property type="molecule type" value="Genomic_DNA"/>
</dbReference>
<sequence length="208" mass="23320">MGNFFGCFHVEEYSCAIKEKNGKFKKELKPGYHCVPWFCCHCVVGTVSMKIQQICVSCHHKTKDNVFVILVAAIHFQVLDGENGNNPKKAFYVHTDSRSLIKDYAFDIIKTTISHTTFDELFEKKDDFVVTVNDKLSEKISDDYGYGKFKTLIVDISPEESTKRTINLTNAAPKMSSALTGATPEVIDMLRTTQYGAATLGKDELPDA</sequence>
<gene>
    <name evidence="2" type="ORF">EUTSA_v10008779mg</name>
</gene>
<dbReference type="OrthoDB" id="1062406at2759"/>
<feature type="domain" description="Band 7" evidence="1">
    <location>
        <begin position="5"/>
        <end position="170"/>
    </location>
</feature>